<dbReference type="Pfam" id="PF08327">
    <property type="entry name" value="AHSA1"/>
    <property type="match status" value="1"/>
</dbReference>
<comment type="caution">
    <text evidence="3">The sequence shown here is derived from an EMBL/GenBank/DDBJ whole genome shotgun (WGS) entry which is preliminary data.</text>
</comment>
<evidence type="ECO:0000313" key="3">
    <source>
        <dbReference type="EMBL" id="MCG7320748.1"/>
    </source>
</evidence>
<dbReference type="InterPro" id="IPR023393">
    <property type="entry name" value="START-like_dom_sf"/>
</dbReference>
<dbReference type="InterPro" id="IPR013538">
    <property type="entry name" value="ASHA1/2-like_C"/>
</dbReference>
<dbReference type="EMBL" id="JAKRCV010000004">
    <property type="protein sequence ID" value="MCG7320748.1"/>
    <property type="molecule type" value="Genomic_DNA"/>
</dbReference>
<evidence type="ECO:0000313" key="4">
    <source>
        <dbReference type="Proteomes" id="UP001521931"/>
    </source>
</evidence>
<accession>A0ABS9PYN6</accession>
<evidence type="ECO:0000259" key="2">
    <source>
        <dbReference type="Pfam" id="PF08327"/>
    </source>
</evidence>
<comment type="similarity">
    <text evidence="1">Belongs to the AHA1 family.</text>
</comment>
<keyword evidence="4" id="KW-1185">Reference proteome</keyword>
<dbReference type="Gene3D" id="3.30.530.20">
    <property type="match status" value="1"/>
</dbReference>
<sequence length="152" mass="17103">MKTEFTLPDDTTISYTRTFAAPAERVWQACTDPQVVRTWMLGPSEDTTFEVCDMDIREGGSFRWVWLDPDERLEIYGDVLEVDAPRRLVTTEQMGGTDWPPTHNVVELTEQDGRTVLTGTIRYPSKEARDGAYASGMADGMDVSFARLDEAA</sequence>
<organism evidence="3 4">
    <name type="scientific">Arsenicicoccus bolidensis</name>
    <dbReference type="NCBI Taxonomy" id="229480"/>
    <lineage>
        <taxon>Bacteria</taxon>
        <taxon>Bacillati</taxon>
        <taxon>Actinomycetota</taxon>
        <taxon>Actinomycetes</taxon>
        <taxon>Micrococcales</taxon>
        <taxon>Intrasporangiaceae</taxon>
        <taxon>Arsenicicoccus</taxon>
    </lineage>
</organism>
<feature type="domain" description="Activator of Hsp90 ATPase homologue 1/2-like C-terminal" evidence="2">
    <location>
        <begin position="20"/>
        <end position="151"/>
    </location>
</feature>
<gene>
    <name evidence="3" type="ORF">MHL29_02410</name>
</gene>
<dbReference type="Proteomes" id="UP001521931">
    <property type="component" value="Unassembled WGS sequence"/>
</dbReference>
<reference evidence="3 4" key="1">
    <citation type="submission" date="2022-02" db="EMBL/GenBank/DDBJ databases">
        <title>Uncovering new skin microbiome diversity through culturing and metagenomics.</title>
        <authorList>
            <person name="Conlan S."/>
            <person name="Deming C."/>
            <person name="Nisc Comparative Sequencing Program N."/>
            <person name="Segre J.A."/>
        </authorList>
    </citation>
    <scope>NUCLEOTIDE SEQUENCE [LARGE SCALE GENOMIC DNA]</scope>
    <source>
        <strain evidence="3 4">ACRQZ</strain>
    </source>
</reference>
<dbReference type="RefSeq" id="WP_239261936.1">
    <property type="nucleotide sequence ID" value="NZ_JAKRCV010000004.1"/>
</dbReference>
<dbReference type="SUPFAM" id="SSF55961">
    <property type="entry name" value="Bet v1-like"/>
    <property type="match status" value="1"/>
</dbReference>
<protein>
    <submittedName>
        <fullName evidence="3">SRPBCC domain-containing protein</fullName>
    </submittedName>
</protein>
<proteinExistence type="inferred from homology"/>
<evidence type="ECO:0000256" key="1">
    <source>
        <dbReference type="ARBA" id="ARBA00006817"/>
    </source>
</evidence>
<name>A0ABS9PYN6_9MICO</name>